<gene>
    <name evidence="2" type="ORF">D3C57_143275</name>
</gene>
<accession>A0A3L8R8T2</accession>
<name>A0A3L8R8T2_STRRN</name>
<evidence type="ECO:0000313" key="3">
    <source>
        <dbReference type="Proteomes" id="UP000281594"/>
    </source>
</evidence>
<feature type="compositionally biased region" description="Basic and acidic residues" evidence="1">
    <location>
        <begin position="37"/>
        <end position="46"/>
    </location>
</feature>
<sequence>MHVQGAVPMRHNPEPLRQPVIRTMLRSIADRFAKRNVDHDPAHRNESALSDVLSMTRG</sequence>
<comment type="caution">
    <text evidence="2">The sequence shown here is derived from an EMBL/GenBank/DDBJ whole genome shotgun (WGS) entry which is preliminary data.</text>
</comment>
<reference evidence="2 3" key="1">
    <citation type="journal article" date="2018" name="J. Biol. Chem.">
        <title>Discovery of the actinoplanic acid pathway in Streptomyces rapamycinicus reveals a genetically conserved synergism with rapamycin.</title>
        <authorList>
            <person name="Mrak P."/>
            <person name="Krastel P."/>
            <person name="Pivk Lukancic P."/>
            <person name="Tao J."/>
            <person name="Pistorius D."/>
            <person name="Moore C.M."/>
        </authorList>
    </citation>
    <scope>NUCLEOTIDE SEQUENCE [LARGE SCALE GENOMIC DNA]</scope>
    <source>
        <strain evidence="2 3">NRRL 5491</strain>
    </source>
</reference>
<evidence type="ECO:0000256" key="1">
    <source>
        <dbReference type="SAM" id="MobiDB-lite"/>
    </source>
</evidence>
<dbReference type="AlphaFoldDB" id="A0A3L8R8T2"/>
<protein>
    <submittedName>
        <fullName evidence="2">Uncharacterized protein</fullName>
    </submittedName>
</protein>
<dbReference type="EMBL" id="QYCY01000002">
    <property type="protein sequence ID" value="RLV76199.1"/>
    <property type="molecule type" value="Genomic_DNA"/>
</dbReference>
<organism evidence="2 3">
    <name type="scientific">Streptomyces rapamycinicus (strain ATCC 29253 / DSM 41530 / NRRL 5491 / AYB-994)</name>
    <name type="common">Streptomyces hygroscopicus (strain ATCC 29253)</name>
    <dbReference type="NCBI Taxonomy" id="1343740"/>
    <lineage>
        <taxon>Bacteria</taxon>
        <taxon>Bacillati</taxon>
        <taxon>Actinomycetota</taxon>
        <taxon>Actinomycetes</taxon>
        <taxon>Kitasatosporales</taxon>
        <taxon>Streptomycetaceae</taxon>
        <taxon>Streptomyces</taxon>
        <taxon>Streptomyces violaceusniger group</taxon>
    </lineage>
</organism>
<feature type="region of interest" description="Disordered" evidence="1">
    <location>
        <begin position="37"/>
        <end position="58"/>
    </location>
</feature>
<evidence type="ECO:0000313" key="2">
    <source>
        <dbReference type="EMBL" id="RLV76199.1"/>
    </source>
</evidence>
<proteinExistence type="predicted"/>
<dbReference type="Proteomes" id="UP000281594">
    <property type="component" value="Unassembled WGS sequence"/>
</dbReference>